<keyword evidence="4" id="KW-1185">Reference proteome</keyword>
<reference evidence="3" key="1">
    <citation type="journal article" date="2023" name="Plant J.">
        <title>The genome of the king protea, Protea cynaroides.</title>
        <authorList>
            <person name="Chang J."/>
            <person name="Duong T.A."/>
            <person name="Schoeman C."/>
            <person name="Ma X."/>
            <person name="Roodt D."/>
            <person name="Barker N."/>
            <person name="Li Z."/>
            <person name="Van de Peer Y."/>
            <person name="Mizrachi E."/>
        </authorList>
    </citation>
    <scope>NUCLEOTIDE SEQUENCE</scope>
    <source>
        <tissue evidence="3">Young leaves</tissue>
    </source>
</reference>
<evidence type="ECO:0000313" key="3">
    <source>
        <dbReference type="EMBL" id="KAJ4979388.1"/>
    </source>
</evidence>
<keyword evidence="1" id="KW-0175">Coiled coil</keyword>
<dbReference type="Proteomes" id="UP001141806">
    <property type="component" value="Unassembled WGS sequence"/>
</dbReference>
<comment type="caution">
    <text evidence="3">The sequence shown here is derived from an EMBL/GenBank/DDBJ whole genome shotgun (WGS) entry which is preliminary data.</text>
</comment>
<accession>A0A9Q0KYU0</accession>
<evidence type="ECO:0000256" key="1">
    <source>
        <dbReference type="SAM" id="Coils"/>
    </source>
</evidence>
<sequence>MTSRVPQTSVPLVGIGEVLQRSRHSRGSPPRAQSYSHQSVNFHHQRAQGGSFHEASVSYLPRYEPTEVIASSHGFPTESCRSSIHDHLGLRHDIEGGVRRRTNIVCDVAREAQRRVDVAQQARDNAKAQVDAARQERVVVATPVTSVPAPDDHTARLEQQVGISKQLWPNYNLTLAKYYGTQDSLLPGFWIPLLAARISKA</sequence>
<feature type="coiled-coil region" evidence="1">
    <location>
        <begin position="109"/>
        <end position="136"/>
    </location>
</feature>
<evidence type="ECO:0000313" key="4">
    <source>
        <dbReference type="Proteomes" id="UP001141806"/>
    </source>
</evidence>
<organism evidence="3 4">
    <name type="scientific">Protea cynaroides</name>
    <dbReference type="NCBI Taxonomy" id="273540"/>
    <lineage>
        <taxon>Eukaryota</taxon>
        <taxon>Viridiplantae</taxon>
        <taxon>Streptophyta</taxon>
        <taxon>Embryophyta</taxon>
        <taxon>Tracheophyta</taxon>
        <taxon>Spermatophyta</taxon>
        <taxon>Magnoliopsida</taxon>
        <taxon>Proteales</taxon>
        <taxon>Proteaceae</taxon>
        <taxon>Protea</taxon>
    </lineage>
</organism>
<evidence type="ECO:0000256" key="2">
    <source>
        <dbReference type="SAM" id="MobiDB-lite"/>
    </source>
</evidence>
<name>A0A9Q0KYU0_9MAGN</name>
<feature type="region of interest" description="Disordered" evidence="2">
    <location>
        <begin position="1"/>
        <end position="38"/>
    </location>
</feature>
<dbReference type="AlphaFoldDB" id="A0A9Q0KYU0"/>
<feature type="compositionally biased region" description="Polar residues" evidence="2">
    <location>
        <begin position="1"/>
        <end position="10"/>
    </location>
</feature>
<protein>
    <submittedName>
        <fullName evidence="3">Uncharacterized protein</fullName>
    </submittedName>
</protein>
<dbReference type="EMBL" id="JAMYWD010000002">
    <property type="protein sequence ID" value="KAJ4979388.1"/>
    <property type="molecule type" value="Genomic_DNA"/>
</dbReference>
<proteinExistence type="predicted"/>
<gene>
    <name evidence="3" type="ORF">NE237_010168</name>
</gene>